<name>A0ABV8QQE4_9BACT</name>
<gene>
    <name evidence="2" type="ORF">ACFOWM_03160</name>
</gene>
<dbReference type="PROSITE" id="PS51257">
    <property type="entry name" value="PROKAR_LIPOPROTEIN"/>
    <property type="match status" value="1"/>
</dbReference>
<evidence type="ECO:0008006" key="4">
    <source>
        <dbReference type="Google" id="ProtNLM"/>
    </source>
</evidence>
<evidence type="ECO:0000313" key="2">
    <source>
        <dbReference type="EMBL" id="MFC4261865.1"/>
    </source>
</evidence>
<protein>
    <recommendedName>
        <fullName evidence="4">Lipocalin-like domain-containing protein</fullName>
    </recommendedName>
</protein>
<feature type="chain" id="PRO_5046163295" description="Lipocalin-like domain-containing protein" evidence="1">
    <location>
        <begin position="24"/>
        <end position="144"/>
    </location>
</feature>
<dbReference type="RefSeq" id="WP_379706961.1">
    <property type="nucleotide sequence ID" value="NZ_JBHSCZ010000001.1"/>
</dbReference>
<organism evidence="2 3">
    <name type="scientific">Ferruginibacter yonginensis</name>
    <dbReference type="NCBI Taxonomy" id="1310416"/>
    <lineage>
        <taxon>Bacteria</taxon>
        <taxon>Pseudomonadati</taxon>
        <taxon>Bacteroidota</taxon>
        <taxon>Chitinophagia</taxon>
        <taxon>Chitinophagales</taxon>
        <taxon>Chitinophagaceae</taxon>
        <taxon>Ferruginibacter</taxon>
    </lineage>
</organism>
<dbReference type="EMBL" id="JBHSCZ010000001">
    <property type="protein sequence ID" value="MFC4261865.1"/>
    <property type="molecule type" value="Genomic_DNA"/>
</dbReference>
<proteinExistence type="predicted"/>
<feature type="signal peptide" evidence="1">
    <location>
        <begin position="1"/>
        <end position="23"/>
    </location>
</feature>
<keyword evidence="3" id="KW-1185">Reference proteome</keyword>
<evidence type="ECO:0000313" key="3">
    <source>
        <dbReference type="Proteomes" id="UP001595907"/>
    </source>
</evidence>
<evidence type="ECO:0000256" key="1">
    <source>
        <dbReference type="SAM" id="SignalP"/>
    </source>
</evidence>
<keyword evidence="1" id="KW-0732">Signal</keyword>
<comment type="caution">
    <text evidence="2">The sequence shown here is derived from an EMBL/GenBank/DDBJ whole genome shotgun (WGS) entry which is preliminary data.</text>
</comment>
<sequence>MKSIKLLSIVAILIALVSCDAVRQVTNTTGGAVFSLNGKWQLTTNTPENTLVGSIVTVTPFLSEGKLVTLLNNTQCYRVNDVKWKNIKSDKAGGYTIENLLSNCSTSTLNYQAATITVVTNDEIRVVGNNVDGVGNTQTWVRVK</sequence>
<accession>A0ABV8QQE4</accession>
<reference evidence="3" key="1">
    <citation type="journal article" date="2019" name="Int. J. Syst. Evol. Microbiol.">
        <title>The Global Catalogue of Microorganisms (GCM) 10K type strain sequencing project: providing services to taxonomists for standard genome sequencing and annotation.</title>
        <authorList>
            <consortium name="The Broad Institute Genomics Platform"/>
            <consortium name="The Broad Institute Genome Sequencing Center for Infectious Disease"/>
            <person name="Wu L."/>
            <person name="Ma J."/>
        </authorList>
    </citation>
    <scope>NUCLEOTIDE SEQUENCE [LARGE SCALE GENOMIC DNA]</scope>
    <source>
        <strain evidence="3">CECT 8289</strain>
    </source>
</reference>
<dbReference type="Proteomes" id="UP001595907">
    <property type="component" value="Unassembled WGS sequence"/>
</dbReference>